<organism evidence="2">
    <name type="scientific">Gracilinema caldarium</name>
    <dbReference type="NCBI Taxonomy" id="215591"/>
    <lineage>
        <taxon>Bacteria</taxon>
        <taxon>Pseudomonadati</taxon>
        <taxon>Spirochaetota</taxon>
        <taxon>Spirochaetia</taxon>
        <taxon>Spirochaetales</taxon>
        <taxon>Breznakiellaceae</taxon>
        <taxon>Gracilinema</taxon>
    </lineage>
</organism>
<accession>A0A7C3HZR1</accession>
<feature type="chain" id="PRO_5028428937" description="Acyloxyacyl hydrolase" evidence="1">
    <location>
        <begin position="21"/>
        <end position="177"/>
    </location>
</feature>
<evidence type="ECO:0000313" key="2">
    <source>
        <dbReference type="EMBL" id="HFH28180.1"/>
    </source>
</evidence>
<reference evidence="2" key="1">
    <citation type="journal article" date="2020" name="mSystems">
        <title>Genome- and Community-Level Interaction Insights into Carbon Utilization and Element Cycling Functions of Hydrothermarchaeota in Hydrothermal Sediment.</title>
        <authorList>
            <person name="Zhou Z."/>
            <person name="Liu Y."/>
            <person name="Xu W."/>
            <person name="Pan J."/>
            <person name="Luo Z.H."/>
            <person name="Li M."/>
        </authorList>
    </citation>
    <scope>NUCLEOTIDE SEQUENCE [LARGE SCALE GENOMIC DNA]</scope>
    <source>
        <strain evidence="2">SpSt-503</strain>
    </source>
</reference>
<dbReference type="AlphaFoldDB" id="A0A7C3HZR1"/>
<name>A0A7C3HZR1_9SPIR</name>
<comment type="caution">
    <text evidence="2">The sequence shown here is derived from an EMBL/GenBank/DDBJ whole genome shotgun (WGS) entry which is preliminary data.</text>
</comment>
<feature type="signal peptide" evidence="1">
    <location>
        <begin position="1"/>
        <end position="20"/>
    </location>
</feature>
<dbReference type="EMBL" id="DSVL01000046">
    <property type="protein sequence ID" value="HFH28180.1"/>
    <property type="molecule type" value="Genomic_DNA"/>
</dbReference>
<sequence>MKGILSFIMLSLLVPVFSFANPERNGENRSARASFGFSLQDWNQDFGMGISITSPWFLYQKASIKLSGNVLFKEDNQWEPYYAVRLGCIGGSFMESADIRLYGEGGFLFLFPTQTFDSSSFRFGGYGHFGFEFFLSTKKWASSYFIELGSNGINATTNTGNSYVNGFAAACGFRIYP</sequence>
<protein>
    <recommendedName>
        <fullName evidence="3">Acyloxyacyl hydrolase</fullName>
    </recommendedName>
</protein>
<evidence type="ECO:0000256" key="1">
    <source>
        <dbReference type="SAM" id="SignalP"/>
    </source>
</evidence>
<gene>
    <name evidence="2" type="ORF">ENS59_01505</name>
</gene>
<keyword evidence="1" id="KW-0732">Signal</keyword>
<evidence type="ECO:0008006" key="3">
    <source>
        <dbReference type="Google" id="ProtNLM"/>
    </source>
</evidence>
<proteinExistence type="predicted"/>